<protein>
    <submittedName>
        <fullName evidence="3">Dehydrogenase</fullName>
    </submittedName>
</protein>
<dbReference type="InterPro" id="IPR051450">
    <property type="entry name" value="Gfo/Idh/MocA_Oxidoreductases"/>
</dbReference>
<dbReference type="AlphaFoldDB" id="A0A917KBB4"/>
<accession>A0A917KBB4</accession>
<reference evidence="3" key="2">
    <citation type="submission" date="2020-09" db="EMBL/GenBank/DDBJ databases">
        <authorList>
            <person name="Sun Q."/>
            <person name="Ohkuma M."/>
        </authorList>
    </citation>
    <scope>NUCLEOTIDE SEQUENCE</scope>
    <source>
        <strain evidence="3">JCM 18487</strain>
    </source>
</reference>
<dbReference type="Gene3D" id="3.30.360.10">
    <property type="entry name" value="Dihydrodipicolinate Reductase, domain 2"/>
    <property type="match status" value="1"/>
</dbReference>
<dbReference type="EMBL" id="BMOY01000019">
    <property type="protein sequence ID" value="GGJ06349.1"/>
    <property type="molecule type" value="Genomic_DNA"/>
</dbReference>
<feature type="domain" description="Gfo/Idh/MocA-like oxidoreductase N-terminal" evidence="1">
    <location>
        <begin position="9"/>
        <end position="117"/>
    </location>
</feature>
<keyword evidence="4" id="KW-1185">Reference proteome</keyword>
<evidence type="ECO:0000259" key="1">
    <source>
        <dbReference type="Pfam" id="PF01408"/>
    </source>
</evidence>
<dbReference type="Gene3D" id="3.40.50.720">
    <property type="entry name" value="NAD(P)-binding Rossmann-like Domain"/>
    <property type="match status" value="1"/>
</dbReference>
<dbReference type="PANTHER" id="PTHR43377:SF1">
    <property type="entry name" value="BILIVERDIN REDUCTASE A"/>
    <property type="match status" value="1"/>
</dbReference>
<dbReference type="GO" id="GO:0000166">
    <property type="term" value="F:nucleotide binding"/>
    <property type="evidence" value="ECO:0007669"/>
    <property type="project" value="InterPro"/>
</dbReference>
<dbReference type="InterPro" id="IPR000683">
    <property type="entry name" value="Gfo/Idh/MocA-like_OxRdtase_N"/>
</dbReference>
<evidence type="ECO:0000313" key="3">
    <source>
        <dbReference type="EMBL" id="GGJ06349.1"/>
    </source>
</evidence>
<evidence type="ECO:0000259" key="2">
    <source>
        <dbReference type="Pfam" id="PF22725"/>
    </source>
</evidence>
<name>A0A917KBB4_9BACL</name>
<proteinExistence type="predicted"/>
<dbReference type="Pfam" id="PF22725">
    <property type="entry name" value="GFO_IDH_MocA_C3"/>
    <property type="match status" value="1"/>
</dbReference>
<dbReference type="Pfam" id="PF01408">
    <property type="entry name" value="GFO_IDH_MocA"/>
    <property type="match status" value="1"/>
</dbReference>
<comment type="caution">
    <text evidence="3">The sequence shown here is derived from an EMBL/GenBank/DDBJ whole genome shotgun (WGS) entry which is preliminary data.</text>
</comment>
<dbReference type="RefSeq" id="WP_188882071.1">
    <property type="nucleotide sequence ID" value="NZ_BMOY01000019.1"/>
</dbReference>
<evidence type="ECO:0000313" key="4">
    <source>
        <dbReference type="Proteomes" id="UP000637695"/>
    </source>
</evidence>
<dbReference type="SUPFAM" id="SSF55347">
    <property type="entry name" value="Glyceraldehyde-3-phosphate dehydrogenase-like, C-terminal domain"/>
    <property type="match status" value="1"/>
</dbReference>
<dbReference type="InterPro" id="IPR055170">
    <property type="entry name" value="GFO_IDH_MocA-like_dom"/>
</dbReference>
<dbReference type="PANTHER" id="PTHR43377">
    <property type="entry name" value="BILIVERDIN REDUCTASE A"/>
    <property type="match status" value="1"/>
</dbReference>
<feature type="domain" description="GFO/IDH/MocA-like oxidoreductase" evidence="2">
    <location>
        <begin position="125"/>
        <end position="247"/>
    </location>
</feature>
<sequence>MNIGILSTAHMHVYSYMAALRRLGVPIVGIYDDDAERGRRAAEATGVPFFPDAEPLLAQVDAVVVCSENANHKRDVLAAARHGRHILCEKPIATSVADALEMIRACQQAGVILQMAFPVRYIAAVRQLRDLVQAGRLGRILAMRGTNHGYMPGGWFIDHRLAGGGAVMDHTVHVADIMRWILGAEVRRVYAEIDNRVHQKDIDDCGILTIEFDNGVFATLDPSWSRTDAYPIWGDVTLEVVGSGGTASLDAFAAHLNVYSVQDGKGVHEGYGEDMDYYLIKDFVETVAAGRQPLVDGVDGLRAMEVALAAYESAARGEPVEVTLAAV</sequence>
<dbReference type="SUPFAM" id="SSF51735">
    <property type="entry name" value="NAD(P)-binding Rossmann-fold domains"/>
    <property type="match status" value="1"/>
</dbReference>
<organism evidence="3 4">
    <name type="scientific">Alicyclobacillus cellulosilyticus</name>
    <dbReference type="NCBI Taxonomy" id="1003997"/>
    <lineage>
        <taxon>Bacteria</taxon>
        <taxon>Bacillati</taxon>
        <taxon>Bacillota</taxon>
        <taxon>Bacilli</taxon>
        <taxon>Bacillales</taxon>
        <taxon>Alicyclobacillaceae</taxon>
        <taxon>Alicyclobacillus</taxon>
    </lineage>
</organism>
<reference evidence="3" key="1">
    <citation type="journal article" date="2014" name="Int. J. Syst. Evol. Microbiol.">
        <title>Complete genome sequence of Corynebacterium casei LMG S-19264T (=DSM 44701T), isolated from a smear-ripened cheese.</title>
        <authorList>
            <consortium name="US DOE Joint Genome Institute (JGI-PGF)"/>
            <person name="Walter F."/>
            <person name="Albersmeier A."/>
            <person name="Kalinowski J."/>
            <person name="Ruckert C."/>
        </authorList>
    </citation>
    <scope>NUCLEOTIDE SEQUENCE</scope>
    <source>
        <strain evidence="3">JCM 18487</strain>
    </source>
</reference>
<dbReference type="Proteomes" id="UP000637695">
    <property type="component" value="Unassembled WGS sequence"/>
</dbReference>
<dbReference type="InterPro" id="IPR036291">
    <property type="entry name" value="NAD(P)-bd_dom_sf"/>
</dbReference>
<gene>
    <name evidence="3" type="ORF">GCM10010885_14380</name>
</gene>